<name>A0A8J8SWK9_HALGN</name>
<protein>
    <submittedName>
        <fullName evidence="1">Uncharacterized protein</fullName>
    </submittedName>
</protein>
<evidence type="ECO:0000313" key="1">
    <source>
        <dbReference type="EMBL" id="TNV73444.1"/>
    </source>
</evidence>
<comment type="caution">
    <text evidence="1">The sequence shown here is derived from an EMBL/GenBank/DDBJ whole genome shotgun (WGS) entry which is preliminary data.</text>
</comment>
<proteinExistence type="predicted"/>
<dbReference type="EMBL" id="RRYP01018869">
    <property type="protein sequence ID" value="TNV73444.1"/>
    <property type="molecule type" value="Genomic_DNA"/>
</dbReference>
<gene>
    <name evidence="1" type="ORF">FGO68_gene12658</name>
</gene>
<evidence type="ECO:0000313" key="2">
    <source>
        <dbReference type="Proteomes" id="UP000785679"/>
    </source>
</evidence>
<dbReference type="Proteomes" id="UP000785679">
    <property type="component" value="Unassembled WGS sequence"/>
</dbReference>
<organism evidence="1 2">
    <name type="scientific">Halteria grandinella</name>
    <dbReference type="NCBI Taxonomy" id="5974"/>
    <lineage>
        <taxon>Eukaryota</taxon>
        <taxon>Sar</taxon>
        <taxon>Alveolata</taxon>
        <taxon>Ciliophora</taxon>
        <taxon>Intramacronucleata</taxon>
        <taxon>Spirotrichea</taxon>
        <taxon>Stichotrichia</taxon>
        <taxon>Sporadotrichida</taxon>
        <taxon>Halteriidae</taxon>
        <taxon>Halteria</taxon>
    </lineage>
</organism>
<accession>A0A8J8SWK9</accession>
<reference evidence="1" key="1">
    <citation type="submission" date="2019-06" db="EMBL/GenBank/DDBJ databases">
        <authorList>
            <person name="Zheng W."/>
        </authorList>
    </citation>
    <scope>NUCLEOTIDE SEQUENCE</scope>
    <source>
        <strain evidence="1">QDHG01</strain>
    </source>
</reference>
<sequence length="346" mass="40285">MNFHDGCPYKELAVSKLILQELYIENERSDYYYAPIITDILKKCKDTLQAFSCNALIDLSPLNNSKTLKKLGIEICINEASLDTIKSFKNLQDLSTLDQLIVDQFKNRNSLKIFRFKESFIKTEIKALPESVKSVHFPQQNGMNAIQTFLEMNLQIKEVSTPIQYWHEAAYLLEMFKLIKFNFSCSQNLFSFSKDFAYLHQEISPATEPDHRLYELLFQRVPDQCNLAVTYALIAAEDGRDVDLLHYSQKCPQQMFGFVSSLEKLQSFLEVQFKQSHFEKVFSCHIAKDNDELLRIIVSKYDEVFQLGGNVEKTIAALKGMTKQEKEAMKRERYFQCCRENWQSSL</sequence>
<dbReference type="AlphaFoldDB" id="A0A8J8SWK9"/>
<keyword evidence="2" id="KW-1185">Reference proteome</keyword>